<dbReference type="SMART" id="SM00028">
    <property type="entry name" value="TPR"/>
    <property type="match status" value="3"/>
</dbReference>
<reference evidence="8 9" key="1">
    <citation type="submission" date="2024-05" db="EMBL/GenBank/DDBJ databases">
        <title>Long read based assembly of the Candida bracarensis genome reveals expanded adhesin content.</title>
        <authorList>
            <person name="Marcet-Houben M."/>
            <person name="Ksiezopolska E."/>
            <person name="Gabaldon T."/>
        </authorList>
    </citation>
    <scope>NUCLEOTIDE SEQUENCE [LARGE SCALE GENOMIC DNA]</scope>
    <source>
        <strain evidence="8 9">CBM6</strain>
    </source>
</reference>
<dbReference type="Proteomes" id="UP001623330">
    <property type="component" value="Unassembled WGS sequence"/>
</dbReference>
<keyword evidence="5" id="KW-0539">Nucleus</keyword>
<keyword evidence="3" id="KW-0677">Repeat</keyword>
<dbReference type="InterPro" id="IPR045075">
    <property type="entry name" value="Syf1-like"/>
</dbReference>
<feature type="region of interest" description="Disordered" evidence="6">
    <location>
        <begin position="1"/>
        <end position="60"/>
    </location>
</feature>
<dbReference type="SMART" id="SM00386">
    <property type="entry name" value="HAT"/>
    <property type="match status" value="6"/>
</dbReference>
<dbReference type="InterPro" id="IPR010491">
    <property type="entry name" value="PRP1_N"/>
</dbReference>
<dbReference type="InterPro" id="IPR011990">
    <property type="entry name" value="TPR-like_helical_dom_sf"/>
</dbReference>
<comment type="caution">
    <text evidence="8">The sequence shown here is derived from an EMBL/GenBank/DDBJ whole genome shotgun (WGS) entry which is preliminary data.</text>
</comment>
<evidence type="ECO:0000256" key="5">
    <source>
        <dbReference type="ARBA" id="ARBA00023242"/>
    </source>
</evidence>
<name>A0ABR4NMB2_9SACH</name>
<dbReference type="InterPro" id="IPR003107">
    <property type="entry name" value="HAT"/>
</dbReference>
<dbReference type="PANTHER" id="PTHR11246">
    <property type="entry name" value="PRE-MRNA SPLICING FACTOR"/>
    <property type="match status" value="1"/>
</dbReference>
<gene>
    <name evidence="8" type="ORF">RNJ44_02038</name>
</gene>
<evidence type="ECO:0000256" key="6">
    <source>
        <dbReference type="SAM" id="MobiDB-lite"/>
    </source>
</evidence>
<protein>
    <recommendedName>
        <fullName evidence="7">PRP1 splicing factor N-terminal domain-containing protein</fullName>
    </recommendedName>
</protein>
<dbReference type="Pfam" id="PF23240">
    <property type="entry name" value="HAT_PRP39_N"/>
    <property type="match status" value="1"/>
</dbReference>
<keyword evidence="4" id="KW-0508">mRNA splicing</keyword>
<dbReference type="Gene3D" id="1.25.40.10">
    <property type="entry name" value="Tetratricopeptide repeat domain"/>
    <property type="match status" value="3"/>
</dbReference>
<evidence type="ECO:0000256" key="1">
    <source>
        <dbReference type="ARBA" id="ARBA00004123"/>
    </source>
</evidence>
<feature type="domain" description="PRP1 splicing factor N-terminal" evidence="7">
    <location>
        <begin position="11"/>
        <end position="58"/>
    </location>
</feature>
<evidence type="ECO:0000313" key="8">
    <source>
        <dbReference type="EMBL" id="KAL3228951.1"/>
    </source>
</evidence>
<dbReference type="EMBL" id="JBEVYD010000012">
    <property type="protein sequence ID" value="KAL3228951.1"/>
    <property type="molecule type" value="Genomic_DNA"/>
</dbReference>
<evidence type="ECO:0000256" key="4">
    <source>
        <dbReference type="ARBA" id="ARBA00023187"/>
    </source>
</evidence>
<keyword evidence="2" id="KW-0507">mRNA processing</keyword>
<evidence type="ECO:0000313" key="9">
    <source>
        <dbReference type="Proteomes" id="UP001623330"/>
    </source>
</evidence>
<sequence>MSRPSFLDQEAPPGYIAGVGRGATGFSTRGQKQGDISRVPKRYLEKEQNTGSHESDDEDVFAALDERINNKRKRKGNDRNSKAHIKIEDLKPKINSISEEQWLNLPEAVDITRANRRARMEEQLNRRTYAAPDSLIKSKGVDLSKLTEERERILARQLDTDFFDDTKNEDITSKYLSELENDKSQLNIEDNEEVQKRRLILQSYRRTEPKDATSWISSARLEEHCGNYSAARSLIQQGCIECPRDEEIWLENIRMNESDIVTRKVLTANALRFIPKSTNLWLRAIEFESERSNKYRVVRRALKEIPYSLEFWKLAVKFERDRSEVIRILKKALEFLPDSEDFWIALFDLTPYSDVKTLLLEFMKSQPSDKNLFLFRAMLEEKNRNTISLSEIKEILRPAFSEINMEIRDVLQWVERAGSLATSGNFELSSFILTDMILGSLNSKVLDTVNTEIMSKSQSSLIRIALTKNLLRFQPEKLKLWTELRSECMASGHSTIFFEIFDELLFEDTDKKTLITKHPNLSILYAKELWKHYKSPKKVLDLLDKILLNLPHFLEGWFAKLKIVMQLHDISSAESIFKNLLGFVNDSTLTLREEERIAYKYIDFLRYCDNNKAAINLVRNQFLPKYSSCYKIHLQLAQMNEYLNLYDDTIRVYEHAIEVVPKSPTLWIEYSKFMEIRMKNLMKARSILDIGMLQLPDNPKLLSARIELEMRQDNIDQADLLISQGIQKFRKDEWMWVLCMRRAKEKKSVYKKTLFQDALKSTDNSSLVLFEIGKSFFRENQFIIALKWIDRALSKNKKYGDLWLYKAFCLESLKKDIQVCKDAVLEEEPKYGEEWVRISKDIKSIYLTASEVFDILLSKNQNGTYN</sequence>
<evidence type="ECO:0000256" key="2">
    <source>
        <dbReference type="ARBA" id="ARBA00022664"/>
    </source>
</evidence>
<dbReference type="InterPro" id="IPR019734">
    <property type="entry name" value="TPR_rpt"/>
</dbReference>
<proteinExistence type="predicted"/>
<accession>A0ABR4NMB2</accession>
<evidence type="ECO:0000256" key="3">
    <source>
        <dbReference type="ARBA" id="ARBA00022737"/>
    </source>
</evidence>
<evidence type="ECO:0000259" key="7">
    <source>
        <dbReference type="Pfam" id="PF06424"/>
    </source>
</evidence>
<keyword evidence="9" id="KW-1185">Reference proteome</keyword>
<dbReference type="PANTHER" id="PTHR11246:SF1">
    <property type="entry name" value="PRE-MRNA-PROCESSING FACTOR 6"/>
    <property type="match status" value="1"/>
</dbReference>
<comment type="subcellular location">
    <subcellularLocation>
        <location evidence="1">Nucleus</location>
    </subcellularLocation>
</comment>
<dbReference type="Pfam" id="PF06424">
    <property type="entry name" value="PRP1_N"/>
    <property type="match status" value="1"/>
</dbReference>
<organism evidence="8 9">
    <name type="scientific">Nakaseomyces bracarensis</name>
    <dbReference type="NCBI Taxonomy" id="273131"/>
    <lineage>
        <taxon>Eukaryota</taxon>
        <taxon>Fungi</taxon>
        <taxon>Dikarya</taxon>
        <taxon>Ascomycota</taxon>
        <taxon>Saccharomycotina</taxon>
        <taxon>Saccharomycetes</taxon>
        <taxon>Saccharomycetales</taxon>
        <taxon>Saccharomycetaceae</taxon>
        <taxon>Nakaseomyces</taxon>
    </lineage>
</organism>
<dbReference type="SUPFAM" id="SSF48452">
    <property type="entry name" value="TPR-like"/>
    <property type="match status" value="4"/>
</dbReference>